<keyword evidence="8" id="KW-0547">Nucleotide-binding</keyword>
<evidence type="ECO:0000256" key="14">
    <source>
        <dbReference type="SAM" id="Phobius"/>
    </source>
</evidence>
<dbReference type="PANTHER" id="PTHR45528:SF1">
    <property type="entry name" value="SENSOR HISTIDINE KINASE CPXA"/>
    <property type="match status" value="1"/>
</dbReference>
<feature type="domain" description="Histidine kinase" evidence="15">
    <location>
        <begin position="249"/>
        <end position="465"/>
    </location>
</feature>
<dbReference type="InterPro" id="IPR036890">
    <property type="entry name" value="HATPase_C_sf"/>
</dbReference>
<accession>A0A1H3TNQ3</accession>
<dbReference type="Pfam" id="PF02518">
    <property type="entry name" value="HATPase_c"/>
    <property type="match status" value="1"/>
</dbReference>
<comment type="catalytic activity">
    <reaction evidence="1">
        <text>ATP + protein L-histidine = ADP + protein N-phospho-L-histidine.</text>
        <dbReference type="EC" id="2.7.13.3"/>
    </reaction>
</comment>
<evidence type="ECO:0000256" key="9">
    <source>
        <dbReference type="ARBA" id="ARBA00022777"/>
    </source>
</evidence>
<keyword evidence="18" id="KW-1185">Reference proteome</keyword>
<dbReference type="SMART" id="SM00388">
    <property type="entry name" value="HisKA"/>
    <property type="match status" value="1"/>
</dbReference>
<dbReference type="Pfam" id="PF00512">
    <property type="entry name" value="HisKA"/>
    <property type="match status" value="1"/>
</dbReference>
<dbReference type="Gene3D" id="1.10.287.130">
    <property type="match status" value="1"/>
</dbReference>
<evidence type="ECO:0000256" key="1">
    <source>
        <dbReference type="ARBA" id="ARBA00000085"/>
    </source>
</evidence>
<dbReference type="PANTHER" id="PTHR45528">
    <property type="entry name" value="SENSOR HISTIDINE KINASE CPXA"/>
    <property type="match status" value="1"/>
</dbReference>
<evidence type="ECO:0000259" key="16">
    <source>
        <dbReference type="PROSITE" id="PS50885"/>
    </source>
</evidence>
<dbReference type="SUPFAM" id="SSF158472">
    <property type="entry name" value="HAMP domain-like"/>
    <property type="match status" value="1"/>
</dbReference>
<dbReference type="InterPro" id="IPR003660">
    <property type="entry name" value="HAMP_dom"/>
</dbReference>
<dbReference type="PRINTS" id="PR00344">
    <property type="entry name" value="BCTRLSENSOR"/>
</dbReference>
<dbReference type="InterPro" id="IPR003661">
    <property type="entry name" value="HisK_dim/P_dom"/>
</dbReference>
<evidence type="ECO:0000313" key="17">
    <source>
        <dbReference type="EMBL" id="SDZ51647.1"/>
    </source>
</evidence>
<evidence type="ECO:0000259" key="15">
    <source>
        <dbReference type="PROSITE" id="PS50109"/>
    </source>
</evidence>
<keyword evidence="6" id="KW-0808">Transferase</keyword>
<dbReference type="FunFam" id="3.30.565.10:FF:000006">
    <property type="entry name" value="Sensor histidine kinase WalK"/>
    <property type="match status" value="1"/>
</dbReference>
<evidence type="ECO:0000256" key="7">
    <source>
        <dbReference type="ARBA" id="ARBA00022692"/>
    </source>
</evidence>
<evidence type="ECO:0000256" key="4">
    <source>
        <dbReference type="ARBA" id="ARBA00022475"/>
    </source>
</evidence>
<dbReference type="SMART" id="SM00304">
    <property type="entry name" value="HAMP"/>
    <property type="match status" value="1"/>
</dbReference>
<evidence type="ECO:0000256" key="11">
    <source>
        <dbReference type="ARBA" id="ARBA00022989"/>
    </source>
</evidence>
<gene>
    <name evidence="17" type="ORF">SAMN05421736_115105</name>
</gene>
<comment type="subcellular location">
    <subcellularLocation>
        <location evidence="2">Cell membrane</location>
        <topology evidence="2">Multi-pass membrane protein</topology>
    </subcellularLocation>
</comment>
<proteinExistence type="predicted"/>
<dbReference type="STRING" id="1503961.SAMN05421736_115105"/>
<protein>
    <recommendedName>
        <fullName evidence="3">histidine kinase</fullName>
        <ecNumber evidence="3">2.7.13.3</ecNumber>
    </recommendedName>
</protein>
<dbReference type="OrthoDB" id="9813151at2"/>
<dbReference type="EMBL" id="FNPI01000015">
    <property type="protein sequence ID" value="SDZ51647.1"/>
    <property type="molecule type" value="Genomic_DNA"/>
</dbReference>
<dbReference type="SUPFAM" id="SSF55874">
    <property type="entry name" value="ATPase domain of HSP90 chaperone/DNA topoisomerase II/histidine kinase"/>
    <property type="match status" value="1"/>
</dbReference>
<dbReference type="AlphaFoldDB" id="A0A1H3TNQ3"/>
<dbReference type="InterPro" id="IPR050398">
    <property type="entry name" value="HssS/ArlS-like"/>
</dbReference>
<sequence>MFKRRGMFFKLFTIYIFILFITFFFIGLVVNVLLQNEIINRYHYTFEHQREKLIYFFDQAKEENWDDNIMSSAMDLNMNQEDRMIFLFDSAGNIKFNAEKEFDKFSIDMNVVNAALNGNKFAGRLDKNNHVIYIMASPVKIATEENPDHTMVMIFEGFGSEAKDYRFIINMTMYTAISIAAVIIFFVSRKITSPLREMNHSALQFAKGDFSHRVRVKTKDEIGQLGETFNYMAKELGGIDQMRKDFVANVSHDLRSPLTSIKGFLGAFMDGTIPKEQYRKYFAIMKNETERLMKLVNDLLDMARLEAGQMELNCVPYNLSEQIRLVIAKMEPVFSGHQIEIEVLGEEEDVYVLADPHRIDQVLINLLQNAVHFSKKQSRVKVIIERKDNQANISIRDHGLGISENDMKYIWERFYKKEKARSNKGGTGIGLSIVKHIIDLHQASIYVESTVNEGTVFTFTLPLAEAADQENVD</sequence>
<evidence type="ECO:0000256" key="13">
    <source>
        <dbReference type="ARBA" id="ARBA00023136"/>
    </source>
</evidence>
<feature type="domain" description="HAMP" evidence="16">
    <location>
        <begin position="189"/>
        <end position="241"/>
    </location>
</feature>
<dbReference type="PROSITE" id="PS50109">
    <property type="entry name" value="HIS_KIN"/>
    <property type="match status" value="1"/>
</dbReference>
<dbReference type="GO" id="GO:0005524">
    <property type="term" value="F:ATP binding"/>
    <property type="evidence" value="ECO:0007669"/>
    <property type="project" value="UniProtKB-KW"/>
</dbReference>
<evidence type="ECO:0000313" key="18">
    <source>
        <dbReference type="Proteomes" id="UP000198935"/>
    </source>
</evidence>
<evidence type="ECO:0000256" key="10">
    <source>
        <dbReference type="ARBA" id="ARBA00022840"/>
    </source>
</evidence>
<dbReference type="InterPro" id="IPR003594">
    <property type="entry name" value="HATPase_dom"/>
</dbReference>
<name>A0A1H3TNQ3_9BACI</name>
<evidence type="ECO:0000256" key="12">
    <source>
        <dbReference type="ARBA" id="ARBA00023012"/>
    </source>
</evidence>
<dbReference type="InterPro" id="IPR036097">
    <property type="entry name" value="HisK_dim/P_sf"/>
</dbReference>
<keyword evidence="10" id="KW-0067">ATP-binding</keyword>
<dbReference type="GO" id="GO:0005886">
    <property type="term" value="C:plasma membrane"/>
    <property type="evidence" value="ECO:0007669"/>
    <property type="project" value="UniProtKB-SubCell"/>
</dbReference>
<dbReference type="CDD" id="cd00082">
    <property type="entry name" value="HisKA"/>
    <property type="match status" value="1"/>
</dbReference>
<dbReference type="EC" id="2.7.13.3" evidence="3"/>
<reference evidence="18" key="1">
    <citation type="submission" date="2016-10" db="EMBL/GenBank/DDBJ databases">
        <authorList>
            <person name="Varghese N."/>
            <person name="Submissions S."/>
        </authorList>
    </citation>
    <scope>NUCLEOTIDE SEQUENCE [LARGE SCALE GENOMIC DNA]</scope>
    <source>
        <strain evidence="18">SP</strain>
    </source>
</reference>
<organism evidence="17 18">
    <name type="scientific">Evansella caseinilytica</name>
    <dbReference type="NCBI Taxonomy" id="1503961"/>
    <lineage>
        <taxon>Bacteria</taxon>
        <taxon>Bacillati</taxon>
        <taxon>Bacillota</taxon>
        <taxon>Bacilli</taxon>
        <taxon>Bacillales</taxon>
        <taxon>Bacillaceae</taxon>
        <taxon>Evansella</taxon>
    </lineage>
</organism>
<keyword evidence="5" id="KW-0597">Phosphoprotein</keyword>
<dbReference type="InterPro" id="IPR004358">
    <property type="entry name" value="Sig_transdc_His_kin-like_C"/>
</dbReference>
<evidence type="ECO:0000256" key="2">
    <source>
        <dbReference type="ARBA" id="ARBA00004651"/>
    </source>
</evidence>
<dbReference type="InterPro" id="IPR005467">
    <property type="entry name" value="His_kinase_dom"/>
</dbReference>
<keyword evidence="11 14" id="KW-1133">Transmembrane helix</keyword>
<evidence type="ECO:0000256" key="5">
    <source>
        <dbReference type="ARBA" id="ARBA00022553"/>
    </source>
</evidence>
<feature type="transmembrane region" description="Helical" evidence="14">
    <location>
        <begin position="12"/>
        <end position="34"/>
    </location>
</feature>
<keyword evidence="7 14" id="KW-0812">Transmembrane</keyword>
<dbReference type="CDD" id="cd06225">
    <property type="entry name" value="HAMP"/>
    <property type="match status" value="1"/>
</dbReference>
<keyword evidence="4" id="KW-1003">Cell membrane</keyword>
<dbReference type="GO" id="GO:0000155">
    <property type="term" value="F:phosphorelay sensor kinase activity"/>
    <property type="evidence" value="ECO:0007669"/>
    <property type="project" value="InterPro"/>
</dbReference>
<keyword evidence="13 14" id="KW-0472">Membrane</keyword>
<feature type="transmembrane region" description="Helical" evidence="14">
    <location>
        <begin position="167"/>
        <end position="188"/>
    </location>
</feature>
<keyword evidence="9 17" id="KW-0418">Kinase</keyword>
<keyword evidence="12" id="KW-0902">Two-component regulatory system</keyword>
<dbReference type="Pfam" id="PF00672">
    <property type="entry name" value="HAMP"/>
    <property type="match status" value="1"/>
</dbReference>
<dbReference type="SMART" id="SM00387">
    <property type="entry name" value="HATPase_c"/>
    <property type="match status" value="1"/>
</dbReference>
<dbReference type="FunFam" id="1.10.287.130:FF:000001">
    <property type="entry name" value="Two-component sensor histidine kinase"/>
    <property type="match status" value="1"/>
</dbReference>
<dbReference type="Proteomes" id="UP000198935">
    <property type="component" value="Unassembled WGS sequence"/>
</dbReference>
<evidence type="ECO:0000256" key="6">
    <source>
        <dbReference type="ARBA" id="ARBA00022679"/>
    </source>
</evidence>
<dbReference type="Gene3D" id="6.10.340.10">
    <property type="match status" value="1"/>
</dbReference>
<dbReference type="Gene3D" id="3.30.565.10">
    <property type="entry name" value="Histidine kinase-like ATPase, C-terminal domain"/>
    <property type="match status" value="1"/>
</dbReference>
<evidence type="ECO:0000256" key="8">
    <source>
        <dbReference type="ARBA" id="ARBA00022741"/>
    </source>
</evidence>
<dbReference type="SUPFAM" id="SSF47384">
    <property type="entry name" value="Homodimeric domain of signal transducing histidine kinase"/>
    <property type="match status" value="1"/>
</dbReference>
<evidence type="ECO:0000256" key="3">
    <source>
        <dbReference type="ARBA" id="ARBA00012438"/>
    </source>
</evidence>
<dbReference type="PROSITE" id="PS50885">
    <property type="entry name" value="HAMP"/>
    <property type="match status" value="1"/>
</dbReference>